<keyword evidence="1" id="KW-1133">Transmembrane helix</keyword>
<protein>
    <submittedName>
        <fullName evidence="2">Uncharacterized protein</fullName>
    </submittedName>
</protein>
<keyword evidence="1" id="KW-0472">Membrane</keyword>
<comment type="caution">
    <text evidence="2">The sequence shown here is derived from an EMBL/GenBank/DDBJ whole genome shotgun (WGS) entry which is preliminary data.</text>
</comment>
<evidence type="ECO:0000313" key="2">
    <source>
        <dbReference type="EMBL" id="PIN23906.1"/>
    </source>
</evidence>
<proteinExistence type="predicted"/>
<keyword evidence="3" id="KW-1185">Reference proteome</keyword>
<dbReference type="AlphaFoldDB" id="A0A2G9I2D0"/>
<gene>
    <name evidence="2" type="ORF">CDL12_03363</name>
</gene>
<dbReference type="Proteomes" id="UP000231279">
    <property type="component" value="Unassembled WGS sequence"/>
</dbReference>
<keyword evidence="1" id="KW-0812">Transmembrane</keyword>
<organism evidence="2 3">
    <name type="scientific">Handroanthus impetiginosus</name>
    <dbReference type="NCBI Taxonomy" id="429701"/>
    <lineage>
        <taxon>Eukaryota</taxon>
        <taxon>Viridiplantae</taxon>
        <taxon>Streptophyta</taxon>
        <taxon>Embryophyta</taxon>
        <taxon>Tracheophyta</taxon>
        <taxon>Spermatophyta</taxon>
        <taxon>Magnoliopsida</taxon>
        <taxon>eudicotyledons</taxon>
        <taxon>Gunneridae</taxon>
        <taxon>Pentapetalae</taxon>
        <taxon>asterids</taxon>
        <taxon>lamiids</taxon>
        <taxon>Lamiales</taxon>
        <taxon>Bignoniaceae</taxon>
        <taxon>Crescentiina</taxon>
        <taxon>Tabebuia alliance</taxon>
        <taxon>Handroanthus</taxon>
    </lineage>
</organism>
<name>A0A2G9I2D0_9LAMI</name>
<evidence type="ECO:0000256" key="1">
    <source>
        <dbReference type="SAM" id="Phobius"/>
    </source>
</evidence>
<dbReference type="EMBL" id="NKXS01000484">
    <property type="protein sequence ID" value="PIN23906.1"/>
    <property type="molecule type" value="Genomic_DNA"/>
</dbReference>
<accession>A0A2G9I2D0</accession>
<evidence type="ECO:0000313" key="3">
    <source>
        <dbReference type="Proteomes" id="UP000231279"/>
    </source>
</evidence>
<reference evidence="3" key="1">
    <citation type="journal article" date="2018" name="Gigascience">
        <title>Genome assembly of the Pink Ipe (Handroanthus impetiginosus, Bignoniaceae), a highly valued, ecologically keystone Neotropical timber forest tree.</title>
        <authorList>
            <person name="Silva-Junior O.B."/>
            <person name="Grattapaglia D."/>
            <person name="Novaes E."/>
            <person name="Collevatti R.G."/>
        </authorList>
    </citation>
    <scope>NUCLEOTIDE SEQUENCE [LARGE SCALE GENOMIC DNA]</scope>
    <source>
        <strain evidence="3">cv. UFG-1</strain>
    </source>
</reference>
<sequence>MTEEPDRHLLPTQTRLLFIFNPRDRLCGLFEEVYVVFNMYIFTSINCSLYNYFVHEN</sequence>
<feature type="transmembrane region" description="Helical" evidence="1">
    <location>
        <begin position="33"/>
        <end position="53"/>
    </location>
</feature>